<dbReference type="InterPro" id="IPR009019">
    <property type="entry name" value="KH_sf_prok-type"/>
</dbReference>
<feature type="binding site" evidence="8">
    <location>
        <begin position="64"/>
        <end position="68"/>
    </location>
    <ligand>
        <name>GTP</name>
        <dbReference type="ChEBI" id="CHEBI:37565"/>
    </ligand>
</feature>
<evidence type="ECO:0000256" key="3">
    <source>
        <dbReference type="ARBA" id="ARBA00022517"/>
    </source>
</evidence>
<dbReference type="Gene3D" id="3.30.300.20">
    <property type="match status" value="1"/>
</dbReference>
<comment type="subunit">
    <text evidence="8">Monomer.</text>
</comment>
<dbReference type="Proteomes" id="UP000011747">
    <property type="component" value="Unassembled WGS sequence"/>
</dbReference>
<evidence type="ECO:0000256" key="5">
    <source>
        <dbReference type="ARBA" id="ARBA00022884"/>
    </source>
</evidence>
<evidence type="ECO:0000256" key="1">
    <source>
        <dbReference type="ARBA" id="ARBA00007921"/>
    </source>
</evidence>
<dbReference type="EMBL" id="ACWF01000156">
    <property type="protein sequence ID" value="EHL73733.1"/>
    <property type="molecule type" value="Genomic_DNA"/>
</dbReference>
<feature type="region of interest" description="G1" evidence="9">
    <location>
        <begin position="17"/>
        <end position="24"/>
    </location>
</feature>
<evidence type="ECO:0000256" key="2">
    <source>
        <dbReference type="ARBA" id="ARBA00020484"/>
    </source>
</evidence>
<keyword evidence="8" id="KW-1003">Cell membrane</keyword>
<feature type="region of interest" description="G5" evidence="9">
    <location>
        <begin position="155"/>
        <end position="157"/>
    </location>
</feature>
<keyword evidence="14" id="KW-1185">Reference proteome</keyword>
<dbReference type="HOGENOM" id="CLU_038009_1_0_9"/>
<dbReference type="NCBIfam" id="TIGR00436">
    <property type="entry name" value="era"/>
    <property type="match status" value="1"/>
</dbReference>
<comment type="subcellular location">
    <subcellularLocation>
        <location evidence="8">Cytoplasm</location>
    </subcellularLocation>
    <subcellularLocation>
        <location evidence="8">Cell membrane</location>
        <topology evidence="8">Peripheral membrane protein</topology>
    </subcellularLocation>
</comment>
<proteinExistence type="inferred from homology"/>
<dbReference type="SUPFAM" id="SSF54814">
    <property type="entry name" value="Prokaryotic type KH domain (KH-domain type II)"/>
    <property type="match status" value="1"/>
</dbReference>
<dbReference type="PATRIC" id="fig|665952.3.peg.3204"/>
<dbReference type="InterPro" id="IPR006073">
    <property type="entry name" value="GTP-bd"/>
</dbReference>
<keyword evidence="7 8" id="KW-0472">Membrane</keyword>
<dbReference type="PRINTS" id="PR00326">
    <property type="entry name" value="GTP1OBG"/>
</dbReference>
<comment type="similarity">
    <text evidence="1 8 9 10">Belongs to the TRAFAC class TrmE-Era-EngA-EngB-Septin-like GTPase superfamily. Era GTPase family.</text>
</comment>
<feature type="domain" description="Era-type G" evidence="12">
    <location>
        <begin position="9"/>
        <end position="176"/>
    </location>
</feature>
<dbReference type="GO" id="GO:0005829">
    <property type="term" value="C:cytosol"/>
    <property type="evidence" value="ECO:0007669"/>
    <property type="project" value="TreeGrafter"/>
</dbReference>
<dbReference type="InterPro" id="IPR030388">
    <property type="entry name" value="G_ERA_dom"/>
</dbReference>
<evidence type="ECO:0000256" key="8">
    <source>
        <dbReference type="HAMAP-Rule" id="MF_00367"/>
    </source>
</evidence>
<dbReference type="InterPro" id="IPR005662">
    <property type="entry name" value="GTPase_Era-like"/>
</dbReference>
<keyword evidence="4 8" id="KW-0547">Nucleotide-binding</keyword>
<sequence>MATINADYKSGFISIIGRPNVGKSTFLNRVIGQKIAIMSDKPQTTRNRIQGVYTTDDAQMIFIDTPGIHKPKHKLGDFMVKTAVNALKEVDLILFMVNVTEGLGRGEQYIIEMLKDIQTPVFLVLNKIDQIHPDELFPMIEQYKELYPFQEIFPISALNGNNVDRLLSAIKEYLPEGPQYYPADQVTDHPERFIVSELIREKVLHLTREEVPHSIAVLIDKMEREEEKDLVHIMATIIVERDSQKGIIIGKQGRMLKEVGKRARMDIENLLGSKVFLELWVKVQKDWRDKISALREYGFREDEY</sequence>
<evidence type="ECO:0000256" key="4">
    <source>
        <dbReference type="ARBA" id="ARBA00022741"/>
    </source>
</evidence>
<reference evidence="13 14" key="1">
    <citation type="submission" date="2011-09" db="EMBL/GenBank/DDBJ databases">
        <title>The Genome Sequence of Bacillus smithii 7_3_47FAA.</title>
        <authorList>
            <consortium name="The Broad Institute Genome Sequencing Platform"/>
            <person name="Earl A."/>
            <person name="Ward D."/>
            <person name="Feldgarden M."/>
            <person name="Gevers D."/>
            <person name="Daigneault M."/>
            <person name="Strauss J."/>
            <person name="Allen-Vercoe E."/>
            <person name="Young S.K."/>
            <person name="Zeng Q."/>
            <person name="Gargeya S."/>
            <person name="Fitzgerald M."/>
            <person name="Haas B."/>
            <person name="Abouelleil A."/>
            <person name="Alvarado L."/>
            <person name="Arachchi H.M."/>
            <person name="Berlin A."/>
            <person name="Brown A."/>
            <person name="Chapman S.B."/>
            <person name="Chen Z."/>
            <person name="Dunbar C."/>
            <person name="Freedman E."/>
            <person name="Gearin G."/>
            <person name="Goldberg J."/>
            <person name="Griggs A."/>
            <person name="Gujja S."/>
            <person name="Heiman D."/>
            <person name="Howarth C."/>
            <person name="Larson L."/>
            <person name="Lui A."/>
            <person name="MacDonald P.J.P."/>
            <person name="Montmayeur A."/>
            <person name="Murphy C."/>
            <person name="Neiman D."/>
            <person name="Pearson M."/>
            <person name="Priest M."/>
            <person name="Roberts A."/>
            <person name="Saif S."/>
            <person name="Shea T."/>
            <person name="Shenoy N."/>
            <person name="Sisk P."/>
            <person name="Stolte C."/>
            <person name="Sykes S."/>
            <person name="Wortman J."/>
            <person name="Nusbaum C."/>
            <person name="Birren B."/>
        </authorList>
    </citation>
    <scope>NUCLEOTIDE SEQUENCE [LARGE SCALE GENOMIC DNA]</scope>
    <source>
        <strain evidence="13 14">7_3_47FAA</strain>
    </source>
</reference>
<evidence type="ECO:0000256" key="7">
    <source>
        <dbReference type="ARBA" id="ARBA00023136"/>
    </source>
</evidence>
<dbReference type="NCBIfam" id="NF000908">
    <property type="entry name" value="PRK00089.1"/>
    <property type="match status" value="1"/>
</dbReference>
<evidence type="ECO:0000259" key="11">
    <source>
        <dbReference type="PROSITE" id="PS50823"/>
    </source>
</evidence>
<dbReference type="GO" id="GO:0005525">
    <property type="term" value="F:GTP binding"/>
    <property type="evidence" value="ECO:0007669"/>
    <property type="project" value="UniProtKB-UniRule"/>
</dbReference>
<feature type="binding site" evidence="8">
    <location>
        <begin position="126"/>
        <end position="129"/>
    </location>
    <ligand>
        <name>GTP</name>
        <dbReference type="ChEBI" id="CHEBI:37565"/>
    </ligand>
</feature>
<keyword evidence="6 8" id="KW-0342">GTP-binding</keyword>
<name>G9QPU2_9BACI</name>
<dbReference type="InterPro" id="IPR005225">
    <property type="entry name" value="Small_GTP-bd"/>
</dbReference>
<evidence type="ECO:0000256" key="6">
    <source>
        <dbReference type="ARBA" id="ARBA00023134"/>
    </source>
</evidence>
<gene>
    <name evidence="8" type="primary">era</name>
    <name evidence="13" type="ORF">HMPREF1015_00309</name>
</gene>
<dbReference type="GO" id="GO:0070181">
    <property type="term" value="F:small ribosomal subunit rRNA binding"/>
    <property type="evidence" value="ECO:0007669"/>
    <property type="project" value="UniProtKB-UniRule"/>
</dbReference>
<keyword evidence="5 8" id="KW-0694">RNA-binding</keyword>
<feature type="domain" description="KH type-2" evidence="11">
    <location>
        <begin position="207"/>
        <end position="285"/>
    </location>
</feature>
<dbReference type="CDD" id="cd22534">
    <property type="entry name" value="KH-II_Era"/>
    <property type="match status" value="1"/>
</dbReference>
<dbReference type="GO" id="GO:0000028">
    <property type="term" value="P:ribosomal small subunit assembly"/>
    <property type="evidence" value="ECO:0007669"/>
    <property type="project" value="TreeGrafter"/>
</dbReference>
<dbReference type="CDD" id="cd04163">
    <property type="entry name" value="Era"/>
    <property type="match status" value="1"/>
</dbReference>
<dbReference type="SUPFAM" id="SSF52540">
    <property type="entry name" value="P-loop containing nucleoside triphosphate hydrolases"/>
    <property type="match status" value="1"/>
</dbReference>
<dbReference type="PROSITE" id="PS50823">
    <property type="entry name" value="KH_TYPE_2"/>
    <property type="match status" value="1"/>
</dbReference>
<comment type="caution">
    <text evidence="13">The sequence shown here is derived from an EMBL/GenBank/DDBJ whole genome shotgun (WGS) entry which is preliminary data.</text>
</comment>
<dbReference type="RefSeq" id="WP_003355392.1">
    <property type="nucleotide sequence ID" value="NZ_JH414764.1"/>
</dbReference>
<dbReference type="NCBIfam" id="TIGR00231">
    <property type="entry name" value="small_GTP"/>
    <property type="match status" value="1"/>
</dbReference>
<dbReference type="FunFam" id="3.40.50.300:FF:000094">
    <property type="entry name" value="GTPase Era"/>
    <property type="match status" value="1"/>
</dbReference>
<dbReference type="PANTHER" id="PTHR42698:SF1">
    <property type="entry name" value="GTPASE ERA, MITOCHONDRIAL"/>
    <property type="match status" value="1"/>
</dbReference>
<evidence type="ECO:0000313" key="13">
    <source>
        <dbReference type="EMBL" id="EHL73733.1"/>
    </source>
</evidence>
<comment type="function">
    <text evidence="8">An essential GTPase that binds both GDP and GTP, with rapid nucleotide exchange. Plays a role in 16S rRNA processing and 30S ribosomal subunit biogenesis and possibly also in cell cycle regulation and energy metabolism.</text>
</comment>
<keyword evidence="8" id="KW-0699">rRNA-binding</keyword>
<dbReference type="PROSITE" id="PS51713">
    <property type="entry name" value="G_ERA"/>
    <property type="match status" value="1"/>
</dbReference>
<feature type="region of interest" description="G4" evidence="9">
    <location>
        <begin position="126"/>
        <end position="129"/>
    </location>
</feature>
<dbReference type="InterPro" id="IPR015946">
    <property type="entry name" value="KH_dom-like_a/b"/>
</dbReference>
<dbReference type="Pfam" id="PF07650">
    <property type="entry name" value="KH_2"/>
    <property type="match status" value="1"/>
</dbReference>
<accession>G9QPU2</accession>
<dbReference type="FunFam" id="3.30.300.20:FF:000003">
    <property type="entry name" value="GTPase Era"/>
    <property type="match status" value="1"/>
</dbReference>
<organism evidence="13 14">
    <name type="scientific">Bacillus smithii 7_3_47FAA</name>
    <dbReference type="NCBI Taxonomy" id="665952"/>
    <lineage>
        <taxon>Bacteria</taxon>
        <taxon>Bacillati</taxon>
        <taxon>Bacillota</taxon>
        <taxon>Bacilli</taxon>
        <taxon>Bacillales</taxon>
        <taxon>Bacillaceae</taxon>
        <taxon>Bacillus</taxon>
    </lineage>
</organism>
<evidence type="ECO:0000256" key="9">
    <source>
        <dbReference type="PROSITE-ProRule" id="PRU01050"/>
    </source>
</evidence>
<evidence type="ECO:0000256" key="10">
    <source>
        <dbReference type="RuleBase" id="RU003761"/>
    </source>
</evidence>
<dbReference type="InterPro" id="IPR004044">
    <property type="entry name" value="KH_dom_type_2"/>
</dbReference>
<feature type="binding site" evidence="8">
    <location>
        <begin position="17"/>
        <end position="24"/>
    </location>
    <ligand>
        <name>GTP</name>
        <dbReference type="ChEBI" id="CHEBI:37565"/>
    </ligand>
</feature>
<evidence type="ECO:0000259" key="12">
    <source>
        <dbReference type="PROSITE" id="PS51713"/>
    </source>
</evidence>
<dbReference type="GO" id="GO:0003924">
    <property type="term" value="F:GTPase activity"/>
    <property type="evidence" value="ECO:0007669"/>
    <property type="project" value="UniProtKB-UniRule"/>
</dbReference>
<dbReference type="GeneID" id="87582315"/>
<keyword evidence="8" id="KW-0963">Cytoplasm</keyword>
<feature type="region of interest" description="G3" evidence="9">
    <location>
        <begin position="64"/>
        <end position="67"/>
    </location>
</feature>
<dbReference type="HAMAP" id="MF_00367">
    <property type="entry name" value="GTPase_Era"/>
    <property type="match status" value="1"/>
</dbReference>
<dbReference type="AlphaFoldDB" id="G9QPU2"/>
<protein>
    <recommendedName>
        <fullName evidence="2 8">GTPase Era</fullName>
    </recommendedName>
</protein>
<dbReference type="Pfam" id="PF01926">
    <property type="entry name" value="MMR_HSR1"/>
    <property type="match status" value="1"/>
</dbReference>
<dbReference type="GO" id="GO:0005886">
    <property type="term" value="C:plasma membrane"/>
    <property type="evidence" value="ECO:0007669"/>
    <property type="project" value="UniProtKB-SubCell"/>
</dbReference>
<feature type="region of interest" description="G2" evidence="9">
    <location>
        <begin position="43"/>
        <end position="47"/>
    </location>
</feature>
<keyword evidence="3 8" id="KW-0690">Ribosome biogenesis</keyword>
<dbReference type="Gene3D" id="3.40.50.300">
    <property type="entry name" value="P-loop containing nucleotide triphosphate hydrolases"/>
    <property type="match status" value="1"/>
</dbReference>
<dbReference type="PANTHER" id="PTHR42698">
    <property type="entry name" value="GTPASE ERA"/>
    <property type="match status" value="1"/>
</dbReference>
<dbReference type="InterPro" id="IPR027417">
    <property type="entry name" value="P-loop_NTPase"/>
</dbReference>
<dbReference type="GO" id="GO:0043024">
    <property type="term" value="F:ribosomal small subunit binding"/>
    <property type="evidence" value="ECO:0007669"/>
    <property type="project" value="TreeGrafter"/>
</dbReference>
<evidence type="ECO:0000313" key="14">
    <source>
        <dbReference type="Proteomes" id="UP000011747"/>
    </source>
</evidence>